<feature type="domain" description="DUF2489" evidence="1">
    <location>
        <begin position="15"/>
        <end position="143"/>
    </location>
</feature>
<reference evidence="3" key="1">
    <citation type="journal article" date="2019" name="Int. J. Syst. Evol. Microbiol.">
        <title>The Global Catalogue of Microorganisms (GCM) 10K type strain sequencing project: providing services to taxonomists for standard genome sequencing and annotation.</title>
        <authorList>
            <consortium name="The Broad Institute Genomics Platform"/>
            <consortium name="The Broad Institute Genome Sequencing Center for Infectious Disease"/>
            <person name="Wu L."/>
            <person name="Ma J."/>
        </authorList>
    </citation>
    <scope>NUCLEOTIDE SEQUENCE [LARGE SCALE GENOMIC DNA]</scope>
    <source>
        <strain evidence="3">JCM 18720</strain>
    </source>
</reference>
<dbReference type="Pfam" id="PF10675">
    <property type="entry name" value="DUF2489"/>
    <property type="match status" value="1"/>
</dbReference>
<evidence type="ECO:0000313" key="2">
    <source>
        <dbReference type="EMBL" id="GAA5187096.1"/>
    </source>
</evidence>
<gene>
    <name evidence="2" type="ORF">GCM10025772_04040</name>
</gene>
<sequence>MTLQGSLVLLGSLIILALAAYAARLLWQLRQQKRAQQAARAQRSSELHSQILLIAKACHQEQCEPAEGALRLVNLLRGLPGHTPEHWRALYPDLHALYDKIADHPILDARKALKRNERMRLDLERERWEDQLGPAMLKDLERLLEARWP</sequence>
<dbReference type="RefSeq" id="WP_345315368.1">
    <property type="nucleotide sequence ID" value="NZ_BAABLF010000004.1"/>
</dbReference>
<evidence type="ECO:0000313" key="3">
    <source>
        <dbReference type="Proteomes" id="UP001501600"/>
    </source>
</evidence>
<comment type="caution">
    <text evidence="2">The sequence shown here is derived from an EMBL/GenBank/DDBJ whole genome shotgun (WGS) entry which is preliminary data.</text>
</comment>
<keyword evidence="3" id="KW-1185">Reference proteome</keyword>
<protein>
    <recommendedName>
        <fullName evidence="1">DUF2489 domain-containing protein</fullName>
    </recommendedName>
</protein>
<name>A0ABP9RTW0_9GAMM</name>
<dbReference type="Proteomes" id="UP001501600">
    <property type="component" value="Unassembled WGS sequence"/>
</dbReference>
<dbReference type="InterPro" id="IPR019617">
    <property type="entry name" value="DUF2489"/>
</dbReference>
<dbReference type="EMBL" id="BAABLF010000004">
    <property type="protein sequence ID" value="GAA5187096.1"/>
    <property type="molecule type" value="Genomic_DNA"/>
</dbReference>
<organism evidence="2 3">
    <name type="scientific">Ferrimonas gelatinilytica</name>
    <dbReference type="NCBI Taxonomy" id="1255257"/>
    <lineage>
        <taxon>Bacteria</taxon>
        <taxon>Pseudomonadati</taxon>
        <taxon>Pseudomonadota</taxon>
        <taxon>Gammaproteobacteria</taxon>
        <taxon>Alteromonadales</taxon>
        <taxon>Ferrimonadaceae</taxon>
        <taxon>Ferrimonas</taxon>
    </lineage>
</organism>
<evidence type="ECO:0000259" key="1">
    <source>
        <dbReference type="Pfam" id="PF10675"/>
    </source>
</evidence>
<accession>A0ABP9RTW0</accession>
<proteinExistence type="predicted"/>